<comment type="caution">
    <text evidence="2">The sequence shown here is derived from an EMBL/GenBank/DDBJ whole genome shotgun (WGS) entry which is preliminary data.</text>
</comment>
<reference evidence="2 3" key="1">
    <citation type="journal article" date="2018" name="Mol. Plant">
        <title>The genome of Artemisia annua provides insight into the evolution of Asteraceae family and artemisinin biosynthesis.</title>
        <authorList>
            <person name="Shen Q."/>
            <person name="Zhang L."/>
            <person name="Liao Z."/>
            <person name="Wang S."/>
            <person name="Yan T."/>
            <person name="Shi P."/>
            <person name="Liu M."/>
            <person name="Fu X."/>
            <person name="Pan Q."/>
            <person name="Wang Y."/>
            <person name="Lv Z."/>
            <person name="Lu X."/>
            <person name="Zhang F."/>
            <person name="Jiang W."/>
            <person name="Ma Y."/>
            <person name="Chen M."/>
            <person name="Hao X."/>
            <person name="Li L."/>
            <person name="Tang Y."/>
            <person name="Lv G."/>
            <person name="Zhou Y."/>
            <person name="Sun X."/>
            <person name="Brodelius P.E."/>
            <person name="Rose J.K.C."/>
            <person name="Tang K."/>
        </authorList>
    </citation>
    <scope>NUCLEOTIDE SEQUENCE [LARGE SCALE GENOMIC DNA]</scope>
    <source>
        <strain evidence="3">cv. Huhao1</strain>
        <tissue evidence="2">Leaf</tissue>
    </source>
</reference>
<evidence type="ECO:0000256" key="1">
    <source>
        <dbReference type="SAM" id="MobiDB-lite"/>
    </source>
</evidence>
<protein>
    <submittedName>
        <fullName evidence="2">Uncharacterized protein</fullName>
    </submittedName>
</protein>
<evidence type="ECO:0000313" key="3">
    <source>
        <dbReference type="Proteomes" id="UP000245207"/>
    </source>
</evidence>
<accession>A0A2U1Q8T0</accession>
<proteinExistence type="predicted"/>
<evidence type="ECO:0000313" key="2">
    <source>
        <dbReference type="EMBL" id="PWA94419.1"/>
    </source>
</evidence>
<organism evidence="2 3">
    <name type="scientific">Artemisia annua</name>
    <name type="common">Sweet wormwood</name>
    <dbReference type="NCBI Taxonomy" id="35608"/>
    <lineage>
        <taxon>Eukaryota</taxon>
        <taxon>Viridiplantae</taxon>
        <taxon>Streptophyta</taxon>
        <taxon>Embryophyta</taxon>
        <taxon>Tracheophyta</taxon>
        <taxon>Spermatophyta</taxon>
        <taxon>Magnoliopsida</taxon>
        <taxon>eudicotyledons</taxon>
        <taxon>Gunneridae</taxon>
        <taxon>Pentapetalae</taxon>
        <taxon>asterids</taxon>
        <taxon>campanulids</taxon>
        <taxon>Asterales</taxon>
        <taxon>Asteraceae</taxon>
        <taxon>Asteroideae</taxon>
        <taxon>Anthemideae</taxon>
        <taxon>Artemisiinae</taxon>
        <taxon>Artemisia</taxon>
    </lineage>
</organism>
<keyword evidence="3" id="KW-1185">Reference proteome</keyword>
<feature type="region of interest" description="Disordered" evidence="1">
    <location>
        <begin position="1"/>
        <end position="21"/>
    </location>
</feature>
<name>A0A2U1Q8T0_ARTAN</name>
<dbReference type="Proteomes" id="UP000245207">
    <property type="component" value="Unassembled WGS sequence"/>
</dbReference>
<dbReference type="EMBL" id="PKPP01000316">
    <property type="protein sequence ID" value="PWA94419.1"/>
    <property type="molecule type" value="Genomic_DNA"/>
</dbReference>
<dbReference type="AlphaFoldDB" id="A0A2U1Q8T0"/>
<gene>
    <name evidence="2" type="ORF">CTI12_AA062020</name>
</gene>
<sequence length="131" mass="15167">MSSSKKKEIIAISSDSSESDFDARPWPWEDYFPKEFKASDYFGPAKRGEPSSNLTTKEEQKMAFKARVQVLGIPCKKKLEEFGVKPFEKKDQKIKRAREKTRCFESIFYSYCHWLQLCANVTGLSVQLRPA</sequence>